<feature type="domain" description="HTH merR-type" evidence="2">
    <location>
        <begin position="14"/>
        <end position="82"/>
    </location>
</feature>
<dbReference type="PROSITE" id="PS50937">
    <property type="entry name" value="HTH_MERR_2"/>
    <property type="match status" value="1"/>
</dbReference>
<evidence type="ECO:0000313" key="3">
    <source>
        <dbReference type="EMBL" id="GIT93723.1"/>
    </source>
</evidence>
<evidence type="ECO:0000256" key="1">
    <source>
        <dbReference type="SAM" id="MobiDB-lite"/>
    </source>
</evidence>
<name>A0ABQ4NH27_9RHOB</name>
<dbReference type="Pfam" id="PF13411">
    <property type="entry name" value="MerR_1"/>
    <property type="match status" value="1"/>
</dbReference>
<dbReference type="SMART" id="SM00422">
    <property type="entry name" value="HTH_MERR"/>
    <property type="match status" value="1"/>
</dbReference>
<proteinExistence type="predicted"/>
<evidence type="ECO:0000313" key="4">
    <source>
        <dbReference type="Proteomes" id="UP000786693"/>
    </source>
</evidence>
<accession>A0ABQ4NH27</accession>
<organism evidence="3 4">
    <name type="scientific">Jannaschia pagri</name>
    <dbReference type="NCBI Taxonomy" id="2829797"/>
    <lineage>
        <taxon>Bacteria</taxon>
        <taxon>Pseudomonadati</taxon>
        <taxon>Pseudomonadota</taxon>
        <taxon>Alphaproteobacteria</taxon>
        <taxon>Rhodobacterales</taxon>
        <taxon>Roseobacteraceae</taxon>
        <taxon>Jannaschia</taxon>
    </lineage>
</organism>
<reference evidence="3 4" key="1">
    <citation type="submission" date="2021-05" db="EMBL/GenBank/DDBJ databases">
        <title>Bacteria Genome sequencing.</title>
        <authorList>
            <person name="Takabe Y."/>
            <person name="Nakajima Y."/>
            <person name="Suzuki S."/>
            <person name="Shiozaki T."/>
        </authorList>
    </citation>
    <scope>NUCLEOTIDE SEQUENCE [LARGE SCALE GENOMIC DNA]</scope>
    <source>
        <strain evidence="3 4">AI_62</strain>
    </source>
</reference>
<feature type="region of interest" description="Disordered" evidence="1">
    <location>
        <begin position="255"/>
        <end position="293"/>
    </location>
</feature>
<sequence>MNAKSNSDPEAFKTIAEVSKLLDVPSHVLRFWQSRLPQITSVKGKGGRYYYRPKDVALLREVKTLLHDEGLTIRRAKEILHDRSKEPPAQVDTETLSDLTADGFILDLDDPLVRLIRVNDKSNTTTEIDLHSSDFLKQLASARLQAVGGEDRILNVTVLIPANQIRPIRFSATTNDIAHARSLAFQKLDGMTPYRLDEIEVSVHRDLQLNEVFVAAVAKETLQEAFDFCINNKFAPIQFASKRLGQDYPYHAEFSSESISRPQVTAPTDYDTETSTSPDTRQKSERPKEAETARVKVKQALEVQGRKLLCAEEGILGFNSAGLATAKESLREEIGSDGAMVLAALRSQLAQLQKEAVKRQLPEELLSRLTSYSVPLNYETPALILLDGPMAFLKGGLNDPYTTDALDGGFIGGWQKLCDLHDQFASCFNTTGVETDSELDLAEDFDIDEARDLTEQVLDSVGGPSVSEELVIVLQATRDAIEKASEGAIQRKGIVRRALTLIGSIAAFAATGTALHSWSVSVEGRIIIERLLPLVERFSALFAS</sequence>
<dbReference type="CDD" id="cd04765">
    <property type="entry name" value="HTH_MlrA-like_sg2"/>
    <property type="match status" value="1"/>
</dbReference>
<dbReference type="EMBL" id="BPFH01000001">
    <property type="protein sequence ID" value="GIT93723.1"/>
    <property type="molecule type" value="Genomic_DNA"/>
</dbReference>
<feature type="compositionally biased region" description="Basic and acidic residues" evidence="1">
    <location>
        <begin position="280"/>
        <end position="293"/>
    </location>
</feature>
<dbReference type="InterPro" id="IPR000551">
    <property type="entry name" value="MerR-type_HTH_dom"/>
</dbReference>
<keyword evidence="4" id="KW-1185">Reference proteome</keyword>
<evidence type="ECO:0000259" key="2">
    <source>
        <dbReference type="PROSITE" id="PS50937"/>
    </source>
</evidence>
<feature type="compositionally biased region" description="Polar residues" evidence="1">
    <location>
        <begin position="255"/>
        <end position="266"/>
    </location>
</feature>
<gene>
    <name evidence="3" type="ORF">JANAI62_03460</name>
</gene>
<protein>
    <recommendedName>
        <fullName evidence="2">HTH merR-type domain-containing protein</fullName>
    </recommendedName>
</protein>
<dbReference type="SUPFAM" id="SSF46955">
    <property type="entry name" value="Putative DNA-binding domain"/>
    <property type="match status" value="1"/>
</dbReference>
<dbReference type="Gene3D" id="1.10.1660.10">
    <property type="match status" value="1"/>
</dbReference>
<comment type="caution">
    <text evidence="3">The sequence shown here is derived from an EMBL/GenBank/DDBJ whole genome shotgun (WGS) entry which is preliminary data.</text>
</comment>
<dbReference type="Proteomes" id="UP000786693">
    <property type="component" value="Unassembled WGS sequence"/>
</dbReference>
<dbReference type="InterPro" id="IPR009061">
    <property type="entry name" value="DNA-bd_dom_put_sf"/>
</dbReference>